<name>X1JV56_9ZZZZ</name>
<dbReference type="PANTHER" id="PTHR13799">
    <property type="entry name" value="NGG1 INTERACTING FACTOR 3"/>
    <property type="match status" value="1"/>
</dbReference>
<dbReference type="FunFam" id="3.40.1390.30:FF:000001">
    <property type="entry name" value="GTP cyclohydrolase 1 type 2"/>
    <property type="match status" value="1"/>
</dbReference>
<sequence>MKVKNLLNNLDRIAPFFLQESSDNSGIQFANLDAPITKILLSLDVTQGVLNEAIENKVNLIITHHPLLFSPLKQITKQKNPLLFKIITNKINLLALHTNYDLAENGLNDYVANLLGIKEISPLQGSSEKVFKFAVYVPVKHADKVSQAIFKAGAGKIGKYTETSFNISGKGTFKPMEGTNPFMGKIGERENVEEIKIETVVAERDLDSVVQAMKDNHPYEEPAFDVYELKTKPSYGIGIFGEIDKEVEISKFSLEVKNRLKACYIRLIKSNNRKIRKVALCTGSGGSLLEQVSRKNVDLYITGDITYHTALRAKELGLNVLDVEHFDTEKFFVEALYNQLIKMAVKKITITTEDLKVDASLNDSETAQKIWEALPIEGSVNTWGDEIYFSIPVNVGLENAKAVVSEGDLGYWPPGNAFCIFFGLTPASQGDEIRPASPVNIFGKVIGDPTAFKKVRSGAKIIIEKSE</sequence>
<dbReference type="InterPro" id="IPR036069">
    <property type="entry name" value="DUF34/NIF3_sf"/>
</dbReference>
<dbReference type="AlphaFoldDB" id="X1JV56"/>
<dbReference type="InterPro" id="IPR029000">
    <property type="entry name" value="Cyclophilin-like_dom_sf"/>
</dbReference>
<organism evidence="4">
    <name type="scientific">marine sediment metagenome</name>
    <dbReference type="NCBI Taxonomy" id="412755"/>
    <lineage>
        <taxon>unclassified sequences</taxon>
        <taxon>metagenomes</taxon>
        <taxon>ecological metagenomes</taxon>
    </lineage>
</organism>
<dbReference type="InterPro" id="IPR015867">
    <property type="entry name" value="N-reg_PII/ATP_PRibTrfase_C"/>
</dbReference>
<evidence type="ECO:0000256" key="2">
    <source>
        <dbReference type="ARBA" id="ARBA00022723"/>
    </source>
</evidence>
<dbReference type="NCBIfam" id="TIGR00486">
    <property type="entry name" value="YbgI_SA1388"/>
    <property type="match status" value="1"/>
</dbReference>
<dbReference type="GO" id="GO:0046872">
    <property type="term" value="F:metal ion binding"/>
    <property type="evidence" value="ECO:0007669"/>
    <property type="project" value="UniProtKB-KW"/>
</dbReference>
<dbReference type="Gene3D" id="3.30.70.120">
    <property type="match status" value="1"/>
</dbReference>
<dbReference type="Gene3D" id="3.40.1390.30">
    <property type="entry name" value="NIF3 (NGG1p interacting factor 3)-like"/>
    <property type="match status" value="2"/>
</dbReference>
<gene>
    <name evidence="4" type="ORF">S06H3_04639</name>
</gene>
<comment type="similarity">
    <text evidence="1">Belongs to the GTP cyclohydrolase I type 2/NIF3 family.</text>
</comment>
<dbReference type="PANTHER" id="PTHR13799:SF14">
    <property type="entry name" value="GTP CYCLOHYDROLASE 1 TYPE 2 HOMOLOG"/>
    <property type="match status" value="1"/>
</dbReference>
<feature type="domain" description="Cyclophilin-like" evidence="3">
    <location>
        <begin position="350"/>
        <end position="425"/>
    </location>
</feature>
<dbReference type="GO" id="GO:0005737">
    <property type="term" value="C:cytoplasm"/>
    <property type="evidence" value="ECO:0007669"/>
    <property type="project" value="TreeGrafter"/>
</dbReference>
<dbReference type="InterPro" id="IPR041183">
    <property type="entry name" value="Cyclophilin-like"/>
</dbReference>
<dbReference type="EMBL" id="BARV01001646">
    <property type="protein sequence ID" value="GAH98626.1"/>
    <property type="molecule type" value="Genomic_DNA"/>
</dbReference>
<accession>X1JV56</accession>
<reference evidence="4" key="1">
    <citation type="journal article" date="2014" name="Front. Microbiol.">
        <title>High frequency of phylogenetically diverse reductive dehalogenase-homologous genes in deep subseafloor sedimentary metagenomes.</title>
        <authorList>
            <person name="Kawai M."/>
            <person name="Futagami T."/>
            <person name="Toyoda A."/>
            <person name="Takaki Y."/>
            <person name="Nishi S."/>
            <person name="Hori S."/>
            <person name="Arai W."/>
            <person name="Tsubouchi T."/>
            <person name="Morono Y."/>
            <person name="Uchiyama I."/>
            <person name="Ito T."/>
            <person name="Fujiyama A."/>
            <person name="Inagaki F."/>
            <person name="Takami H."/>
        </authorList>
    </citation>
    <scope>NUCLEOTIDE SEQUENCE</scope>
    <source>
        <strain evidence="4">Expedition CK06-06</strain>
    </source>
</reference>
<comment type="caution">
    <text evidence="4">The sequence shown here is derived from an EMBL/GenBank/DDBJ whole genome shotgun (WGS) entry which is preliminary data.</text>
</comment>
<dbReference type="SUPFAM" id="SSF50891">
    <property type="entry name" value="Cyclophilin-like"/>
    <property type="match status" value="1"/>
</dbReference>
<proteinExistence type="inferred from homology"/>
<keyword evidence="2" id="KW-0479">Metal-binding</keyword>
<evidence type="ECO:0000256" key="1">
    <source>
        <dbReference type="ARBA" id="ARBA00006964"/>
    </source>
</evidence>
<dbReference type="SUPFAM" id="SSF102705">
    <property type="entry name" value="NIF3 (NGG1p interacting factor 3)-like"/>
    <property type="match status" value="1"/>
</dbReference>
<dbReference type="InterPro" id="IPR002678">
    <property type="entry name" value="DUF34/NIF3"/>
</dbReference>
<dbReference type="FunFam" id="3.30.70.120:FF:000006">
    <property type="entry name" value="GTP cyclohydrolase 1 type 2 homolog"/>
    <property type="match status" value="1"/>
</dbReference>
<dbReference type="Pfam" id="PF18050">
    <property type="entry name" value="Cyclophil_like2"/>
    <property type="match status" value="1"/>
</dbReference>
<protein>
    <recommendedName>
        <fullName evidence="3">Cyclophilin-like domain-containing protein</fullName>
    </recommendedName>
</protein>
<dbReference type="Pfam" id="PF01784">
    <property type="entry name" value="DUF34_NIF3"/>
    <property type="match status" value="1"/>
</dbReference>
<evidence type="ECO:0000313" key="4">
    <source>
        <dbReference type="EMBL" id="GAH98626.1"/>
    </source>
</evidence>
<evidence type="ECO:0000259" key="3">
    <source>
        <dbReference type="Pfam" id="PF18050"/>
    </source>
</evidence>
<dbReference type="Gene3D" id="2.40.100.20">
    <property type="match status" value="1"/>
</dbReference>